<feature type="domain" description="Methyltransferase" evidence="1">
    <location>
        <begin position="33"/>
        <end position="128"/>
    </location>
</feature>
<dbReference type="SUPFAM" id="SSF53335">
    <property type="entry name" value="S-adenosyl-L-methionine-dependent methyltransferases"/>
    <property type="match status" value="1"/>
</dbReference>
<dbReference type="EMBL" id="JALJOS010000010">
    <property type="protein sequence ID" value="KAK9833881.1"/>
    <property type="molecule type" value="Genomic_DNA"/>
</dbReference>
<sequence>MMKGSPPTTVAYKYFVDAAKLHASRHPERPCQVLDVASGHGEPAFTLVEQLPGVDVTLTDFAEGMVKVAQLEAQERGITTARFQVADGQDLSTWPANTYDIVMCSFAVFMMDPERALQEWKRVLKPGGLTIFSTWRMSEHDLMGLWRTIISKMAPGEMVALPEGIKDMGNAEPVLQLLSQLGFVDASCREVNVPIHVAASGIPDLFRNPMMAALIEKKTQPGAEREAWLKKAHSIMVDTARNRHFLQEDGSIDTPRQTMLFFTAFKP</sequence>
<dbReference type="Proteomes" id="UP001438707">
    <property type="component" value="Unassembled WGS sequence"/>
</dbReference>
<dbReference type="InterPro" id="IPR029063">
    <property type="entry name" value="SAM-dependent_MTases_sf"/>
</dbReference>
<dbReference type="InterPro" id="IPR041698">
    <property type="entry name" value="Methyltransf_25"/>
</dbReference>
<comment type="caution">
    <text evidence="2">The sequence shown here is derived from an EMBL/GenBank/DDBJ whole genome shotgun (WGS) entry which is preliminary data.</text>
</comment>
<evidence type="ECO:0000313" key="2">
    <source>
        <dbReference type="EMBL" id="KAK9833881.1"/>
    </source>
</evidence>
<dbReference type="Gene3D" id="3.40.50.150">
    <property type="entry name" value="Vaccinia Virus protein VP39"/>
    <property type="match status" value="1"/>
</dbReference>
<proteinExistence type="predicted"/>
<gene>
    <name evidence="2" type="ORF">WJX74_008731</name>
</gene>
<dbReference type="PANTHER" id="PTHR43591:SF24">
    <property type="entry name" value="2-METHOXY-6-POLYPRENYL-1,4-BENZOQUINOL METHYLASE, MITOCHONDRIAL"/>
    <property type="match status" value="1"/>
</dbReference>
<keyword evidence="3" id="KW-1185">Reference proteome</keyword>
<accession>A0AAW1RJ71</accession>
<reference evidence="2 3" key="1">
    <citation type="journal article" date="2024" name="Nat. Commun.">
        <title>Phylogenomics reveals the evolutionary origins of lichenization in chlorophyte algae.</title>
        <authorList>
            <person name="Puginier C."/>
            <person name="Libourel C."/>
            <person name="Otte J."/>
            <person name="Skaloud P."/>
            <person name="Haon M."/>
            <person name="Grisel S."/>
            <person name="Petersen M."/>
            <person name="Berrin J.G."/>
            <person name="Delaux P.M."/>
            <person name="Dal Grande F."/>
            <person name="Keller J."/>
        </authorList>
    </citation>
    <scope>NUCLEOTIDE SEQUENCE [LARGE SCALE GENOMIC DNA]</scope>
    <source>
        <strain evidence="2 3">SAG 2145</strain>
    </source>
</reference>
<dbReference type="GO" id="GO:0008168">
    <property type="term" value="F:methyltransferase activity"/>
    <property type="evidence" value="ECO:0007669"/>
    <property type="project" value="TreeGrafter"/>
</dbReference>
<evidence type="ECO:0000259" key="1">
    <source>
        <dbReference type="Pfam" id="PF13649"/>
    </source>
</evidence>
<name>A0AAW1RJ71_9CHLO</name>
<dbReference type="Pfam" id="PF13649">
    <property type="entry name" value="Methyltransf_25"/>
    <property type="match status" value="1"/>
</dbReference>
<organism evidence="2 3">
    <name type="scientific">Apatococcus lobatus</name>
    <dbReference type="NCBI Taxonomy" id="904363"/>
    <lineage>
        <taxon>Eukaryota</taxon>
        <taxon>Viridiplantae</taxon>
        <taxon>Chlorophyta</taxon>
        <taxon>core chlorophytes</taxon>
        <taxon>Trebouxiophyceae</taxon>
        <taxon>Chlorellales</taxon>
        <taxon>Chlorellaceae</taxon>
        <taxon>Apatococcus</taxon>
    </lineage>
</organism>
<dbReference type="PANTHER" id="PTHR43591">
    <property type="entry name" value="METHYLTRANSFERASE"/>
    <property type="match status" value="1"/>
</dbReference>
<dbReference type="CDD" id="cd02440">
    <property type="entry name" value="AdoMet_MTases"/>
    <property type="match status" value="1"/>
</dbReference>
<evidence type="ECO:0000313" key="3">
    <source>
        <dbReference type="Proteomes" id="UP001438707"/>
    </source>
</evidence>
<dbReference type="AlphaFoldDB" id="A0AAW1RJ71"/>
<protein>
    <recommendedName>
        <fullName evidence="1">Methyltransferase domain-containing protein</fullName>
    </recommendedName>
</protein>